<dbReference type="Proteomes" id="UP000254978">
    <property type="component" value="Unassembled WGS sequence"/>
</dbReference>
<dbReference type="InterPro" id="IPR029058">
    <property type="entry name" value="AB_hydrolase_fold"/>
</dbReference>
<dbReference type="AlphaFoldDB" id="A0A378TNA7"/>
<organism evidence="2 3">
    <name type="scientific">Mycolicibacterium tokaiense</name>
    <dbReference type="NCBI Taxonomy" id="39695"/>
    <lineage>
        <taxon>Bacteria</taxon>
        <taxon>Bacillati</taxon>
        <taxon>Actinomycetota</taxon>
        <taxon>Actinomycetes</taxon>
        <taxon>Mycobacteriales</taxon>
        <taxon>Mycobacteriaceae</taxon>
        <taxon>Mycolicibacterium</taxon>
    </lineage>
</organism>
<dbReference type="EMBL" id="UGQT01000001">
    <property type="protein sequence ID" value="STZ62044.1"/>
    <property type="molecule type" value="Genomic_DNA"/>
</dbReference>
<dbReference type="SUPFAM" id="SSF53474">
    <property type="entry name" value="alpha/beta-Hydrolases"/>
    <property type="match status" value="1"/>
</dbReference>
<sequence>MAPRPTLSEARVWDPDSLSELAQAWDRAAGQVQIHLEQVARTTVGTGEFWVGSAAQKARAHAEAVTAPARQAARALIAAAAAARDGARLIADARATVLSLADAAVSEGYAVADDGTVTAPAELPELLRLFAGESAGELMMARRAIESTGELHDALDRLGAADRDTAARIDLVFSGGQPEATFPAGATDLAPAEVVGAWTAMSQDRIAEQVAAMSPQQRQSLIDAEPSQVGNTDGVPWDLRMQANRINIADAVLAQRRIVDLPEEDKIARMFAAGLGLDTGSAERVWLAAHSDPVVRASIVATHDREANARINFYSSLLSGDRQIIGFDPQRSSFIELLGDLDQARAVGVLVPGLNTTIETSAADTETARRFVTARHGDVAMVTYLGGPFPTGELAAGVLDAGKPTYALQMAPRLAAFSEDVARTVGPDVPVTYIGHSYGGSILGTAEQLGLTADRTLYVAAAGSGVGVDDPSDWHNRNPDVRRFSMTAPGDWIELVQGMALSPHGADPDSMPGVVRLQTGRRLDGSLMAGPDAHSAVINEPSDAWHNILTVIPGEWEQLKVAG</sequence>
<keyword evidence="3" id="KW-1185">Reference proteome</keyword>
<feature type="domain" description="DUF1023" evidence="1">
    <location>
        <begin position="329"/>
        <end position="496"/>
    </location>
</feature>
<evidence type="ECO:0000259" key="1">
    <source>
        <dbReference type="Pfam" id="PF06259"/>
    </source>
</evidence>
<keyword evidence="2" id="KW-0378">Hydrolase</keyword>
<dbReference type="OrthoDB" id="5170249at2"/>
<dbReference type="InterPro" id="IPR010427">
    <property type="entry name" value="DUF1023"/>
</dbReference>
<accession>A0A378TNA7</accession>
<evidence type="ECO:0000313" key="2">
    <source>
        <dbReference type="EMBL" id="STZ62044.1"/>
    </source>
</evidence>
<dbReference type="GO" id="GO:0016787">
    <property type="term" value="F:hydrolase activity"/>
    <property type="evidence" value="ECO:0007669"/>
    <property type="project" value="UniProtKB-KW"/>
</dbReference>
<reference evidence="2 3" key="1">
    <citation type="submission" date="2018-06" db="EMBL/GenBank/DDBJ databases">
        <authorList>
            <consortium name="Pathogen Informatics"/>
            <person name="Doyle S."/>
        </authorList>
    </citation>
    <scope>NUCLEOTIDE SEQUENCE [LARGE SCALE GENOMIC DNA]</scope>
    <source>
        <strain evidence="2 3">NCTC10821</strain>
    </source>
</reference>
<protein>
    <submittedName>
        <fullName evidence="2">Alpha/beta hydrolase of uncharacterized function (DUF1023)</fullName>
    </submittedName>
</protein>
<gene>
    <name evidence="2" type="ORF">NCTC10821_05607</name>
</gene>
<evidence type="ECO:0000313" key="3">
    <source>
        <dbReference type="Proteomes" id="UP000254978"/>
    </source>
</evidence>
<proteinExistence type="predicted"/>
<name>A0A378TNA7_9MYCO</name>
<dbReference type="RefSeq" id="WP_115280832.1">
    <property type="nucleotide sequence ID" value="NZ_AP022600.1"/>
</dbReference>
<dbReference type="Pfam" id="PF06259">
    <property type="entry name" value="Abhydrolase_8"/>
    <property type="match status" value="1"/>
</dbReference>